<dbReference type="EMBL" id="KI631311">
    <property type="protein sequence ID" value="EYU28832.1"/>
    <property type="molecule type" value="Genomic_DNA"/>
</dbReference>
<gene>
    <name evidence="2" type="ORF">MIMGU_mgv1a021226mg</name>
</gene>
<reference evidence="2 3" key="1">
    <citation type="journal article" date="2013" name="Proc. Natl. Acad. Sci. U.S.A.">
        <title>Fine-scale variation in meiotic recombination in Mimulus inferred from population shotgun sequencing.</title>
        <authorList>
            <person name="Hellsten U."/>
            <person name="Wright K.M."/>
            <person name="Jenkins J."/>
            <person name="Shu S."/>
            <person name="Yuan Y."/>
            <person name="Wessler S.R."/>
            <person name="Schmutz J."/>
            <person name="Willis J.H."/>
            <person name="Rokhsar D.S."/>
        </authorList>
    </citation>
    <scope>NUCLEOTIDE SEQUENCE [LARGE SCALE GENOMIC DNA]</scope>
    <source>
        <strain evidence="3">cv. DUN x IM62</strain>
    </source>
</reference>
<accession>A0A022QJD9</accession>
<dbReference type="Pfam" id="PF22486">
    <property type="entry name" value="MATH_2"/>
    <property type="match status" value="2"/>
</dbReference>
<name>A0A022QJD9_ERYGU</name>
<organism evidence="2 3">
    <name type="scientific">Erythranthe guttata</name>
    <name type="common">Yellow monkey flower</name>
    <name type="synonym">Mimulus guttatus</name>
    <dbReference type="NCBI Taxonomy" id="4155"/>
    <lineage>
        <taxon>Eukaryota</taxon>
        <taxon>Viridiplantae</taxon>
        <taxon>Streptophyta</taxon>
        <taxon>Embryophyta</taxon>
        <taxon>Tracheophyta</taxon>
        <taxon>Spermatophyta</taxon>
        <taxon>Magnoliopsida</taxon>
        <taxon>eudicotyledons</taxon>
        <taxon>Gunneridae</taxon>
        <taxon>Pentapetalae</taxon>
        <taxon>asterids</taxon>
        <taxon>lamiids</taxon>
        <taxon>Lamiales</taxon>
        <taxon>Phrymaceae</taxon>
        <taxon>Erythranthe</taxon>
    </lineage>
</organism>
<dbReference type="InterPro" id="IPR008974">
    <property type="entry name" value="TRAF-like"/>
</dbReference>
<dbReference type="PhylomeDB" id="A0A022QJD9"/>
<dbReference type="PANTHER" id="PTHR46162:SF20">
    <property type="entry name" value="UBIQUITIN CARBOXYL-TERMINAL HYDROLASE 7-LIKE ISOFORM X1"/>
    <property type="match status" value="1"/>
</dbReference>
<feature type="domain" description="MATH" evidence="1">
    <location>
        <begin position="6"/>
        <end position="140"/>
    </location>
</feature>
<dbReference type="eggNOG" id="KOG1987">
    <property type="taxonomic scope" value="Eukaryota"/>
</dbReference>
<dbReference type="CDD" id="cd00121">
    <property type="entry name" value="MATH"/>
    <property type="match status" value="2"/>
</dbReference>
<dbReference type="Gene3D" id="2.60.210.10">
    <property type="entry name" value="Apoptosis, Tumor Necrosis Factor Receptor Associated Protein 2, Chain A"/>
    <property type="match status" value="2"/>
</dbReference>
<proteinExistence type="predicted"/>
<dbReference type="InterPro" id="IPR002083">
    <property type="entry name" value="MATH/TRAF_dom"/>
</dbReference>
<feature type="domain" description="MATH" evidence="1">
    <location>
        <begin position="161"/>
        <end position="277"/>
    </location>
</feature>
<keyword evidence="3" id="KW-1185">Reference proteome</keyword>
<evidence type="ECO:0000313" key="2">
    <source>
        <dbReference type="EMBL" id="EYU28832.1"/>
    </source>
</evidence>
<dbReference type="SUPFAM" id="SSF49599">
    <property type="entry name" value="TRAF domain-like"/>
    <property type="match status" value="2"/>
</dbReference>
<dbReference type="PROSITE" id="PS50144">
    <property type="entry name" value="MATH"/>
    <property type="match status" value="2"/>
</dbReference>
<evidence type="ECO:0000313" key="3">
    <source>
        <dbReference type="Proteomes" id="UP000030748"/>
    </source>
</evidence>
<dbReference type="AlphaFoldDB" id="A0A022QJD9"/>
<dbReference type="PANTHER" id="PTHR46162">
    <property type="entry name" value="TRAF-LIKE FAMILY PROTEIN"/>
    <property type="match status" value="1"/>
</dbReference>
<sequence length="283" mass="32940">MRDALPAHFLTKIESFSLLLEYGIDKYETREFEAGGLKWRLIIYPDGDEYENKEKGHHISVYLALSDISSLSADWEFNVVFTIFLYNQILDKYHCFRVKERRFNETKCKWGFPKLMFKKMLFDQSNGYLVDDNLVIGAEVLVIKRLPVIENVALFKPTENSQKRDWNIQEFSKLEQNVWISEEFTITNVNWKMKLYPNIDSNSEGSGLSMDLVCASADTFDVHQKVKAEFCMRLKVSHWFTSLDKICGQKAFLSFATVRNPENGFLVGDSCTLQIEIYVQLVV</sequence>
<protein>
    <recommendedName>
        <fullName evidence="1">MATH domain-containing protein</fullName>
    </recommendedName>
</protein>
<evidence type="ECO:0000259" key="1">
    <source>
        <dbReference type="PROSITE" id="PS50144"/>
    </source>
</evidence>
<dbReference type="Proteomes" id="UP000030748">
    <property type="component" value="Unassembled WGS sequence"/>
</dbReference>